<reference evidence="2" key="1">
    <citation type="journal article" date="2021" name="Sci. Adv.">
        <title>The American lobster genome reveals insights on longevity, neural, and immune adaptations.</title>
        <authorList>
            <person name="Polinski J.M."/>
            <person name="Zimin A.V."/>
            <person name="Clark K.F."/>
            <person name="Kohn A.B."/>
            <person name="Sadowski N."/>
            <person name="Timp W."/>
            <person name="Ptitsyn A."/>
            <person name="Khanna P."/>
            <person name="Romanova D.Y."/>
            <person name="Williams P."/>
            <person name="Greenwood S.J."/>
            <person name="Moroz L.L."/>
            <person name="Walt D.R."/>
            <person name="Bodnar A.G."/>
        </authorList>
    </citation>
    <scope>NUCLEOTIDE SEQUENCE</scope>
    <source>
        <strain evidence="2">GMGI-L3</strain>
    </source>
</reference>
<proteinExistence type="predicted"/>
<organism evidence="2 3">
    <name type="scientific">Homarus americanus</name>
    <name type="common">American lobster</name>
    <dbReference type="NCBI Taxonomy" id="6706"/>
    <lineage>
        <taxon>Eukaryota</taxon>
        <taxon>Metazoa</taxon>
        <taxon>Ecdysozoa</taxon>
        <taxon>Arthropoda</taxon>
        <taxon>Crustacea</taxon>
        <taxon>Multicrustacea</taxon>
        <taxon>Malacostraca</taxon>
        <taxon>Eumalacostraca</taxon>
        <taxon>Eucarida</taxon>
        <taxon>Decapoda</taxon>
        <taxon>Pleocyemata</taxon>
        <taxon>Astacidea</taxon>
        <taxon>Nephropoidea</taxon>
        <taxon>Nephropidae</taxon>
        <taxon>Homarus</taxon>
    </lineage>
</organism>
<accession>A0A8J5N697</accession>
<dbReference type="Proteomes" id="UP000747542">
    <property type="component" value="Unassembled WGS sequence"/>
</dbReference>
<comment type="caution">
    <text evidence="2">The sequence shown here is derived from an EMBL/GenBank/DDBJ whole genome shotgun (WGS) entry which is preliminary data.</text>
</comment>
<feature type="compositionally biased region" description="Acidic residues" evidence="1">
    <location>
        <begin position="15"/>
        <end position="28"/>
    </location>
</feature>
<protein>
    <submittedName>
        <fullName evidence="2">Uncharacterized protein</fullName>
    </submittedName>
</protein>
<dbReference type="AlphaFoldDB" id="A0A8J5N697"/>
<feature type="region of interest" description="Disordered" evidence="1">
    <location>
        <begin position="1"/>
        <end position="56"/>
    </location>
</feature>
<sequence length="105" mass="11850">MSRASDHFSVVNGQESEDLFADYDEEAGCNEAQQNSKSETDYDDNEPENDSDESETMINTHCRYEGEVLPGSIINAFKSDVEVNDFIDKIENKIVPYMIDLDDAV</sequence>
<evidence type="ECO:0000256" key="1">
    <source>
        <dbReference type="SAM" id="MobiDB-lite"/>
    </source>
</evidence>
<gene>
    <name evidence="2" type="ORF">Hamer_G022743</name>
</gene>
<dbReference type="EMBL" id="JAHLQT010008788">
    <property type="protein sequence ID" value="KAG7173830.1"/>
    <property type="molecule type" value="Genomic_DNA"/>
</dbReference>
<feature type="compositionally biased region" description="Acidic residues" evidence="1">
    <location>
        <begin position="41"/>
        <end position="55"/>
    </location>
</feature>
<keyword evidence="3" id="KW-1185">Reference proteome</keyword>
<name>A0A8J5N697_HOMAM</name>
<evidence type="ECO:0000313" key="3">
    <source>
        <dbReference type="Proteomes" id="UP000747542"/>
    </source>
</evidence>
<evidence type="ECO:0000313" key="2">
    <source>
        <dbReference type="EMBL" id="KAG7173830.1"/>
    </source>
</evidence>